<dbReference type="SMART" id="SM01410">
    <property type="entry name" value="DIM1"/>
    <property type="match status" value="1"/>
</dbReference>
<evidence type="ECO:0000313" key="2">
    <source>
        <dbReference type="EMBL" id="KAL3622905.1"/>
    </source>
</evidence>
<dbReference type="Proteomes" id="UP001632038">
    <property type="component" value="Unassembled WGS sequence"/>
</dbReference>
<organism evidence="2 3">
    <name type="scientific">Castilleja foliolosa</name>
    <dbReference type="NCBI Taxonomy" id="1961234"/>
    <lineage>
        <taxon>Eukaryota</taxon>
        <taxon>Viridiplantae</taxon>
        <taxon>Streptophyta</taxon>
        <taxon>Embryophyta</taxon>
        <taxon>Tracheophyta</taxon>
        <taxon>Spermatophyta</taxon>
        <taxon>Magnoliopsida</taxon>
        <taxon>eudicotyledons</taxon>
        <taxon>Gunneridae</taxon>
        <taxon>Pentapetalae</taxon>
        <taxon>asterids</taxon>
        <taxon>lamiids</taxon>
        <taxon>Lamiales</taxon>
        <taxon>Orobanchaceae</taxon>
        <taxon>Pedicularideae</taxon>
        <taxon>Castillejinae</taxon>
        <taxon>Castilleja</taxon>
    </lineage>
</organism>
<dbReference type="SUPFAM" id="SSF52833">
    <property type="entry name" value="Thioredoxin-like"/>
    <property type="match status" value="1"/>
</dbReference>
<comment type="similarity">
    <text evidence="1">Belongs to the DIM1 family.</text>
</comment>
<dbReference type="EMBL" id="JAVIJP010000055">
    <property type="protein sequence ID" value="KAL3622905.1"/>
    <property type="molecule type" value="Genomic_DNA"/>
</dbReference>
<dbReference type="AlphaFoldDB" id="A0ABD3BZG7"/>
<gene>
    <name evidence="2" type="ORF">CASFOL_033205</name>
</gene>
<accession>A0ABD3BZG7</accession>
<dbReference type="InterPro" id="IPR036249">
    <property type="entry name" value="Thioredoxin-like_sf"/>
</dbReference>
<keyword evidence="3" id="KW-1185">Reference proteome</keyword>
<comment type="caution">
    <text evidence="2">The sequence shown here is derived from an EMBL/GenBank/DDBJ whole genome shotgun (WGS) entry which is preliminary data.</text>
</comment>
<evidence type="ECO:0000256" key="1">
    <source>
        <dbReference type="ARBA" id="ARBA00008241"/>
    </source>
</evidence>
<dbReference type="InterPro" id="IPR004123">
    <property type="entry name" value="Dim1"/>
</dbReference>
<evidence type="ECO:0000313" key="3">
    <source>
        <dbReference type="Proteomes" id="UP001632038"/>
    </source>
</evidence>
<dbReference type="Gene3D" id="3.40.30.10">
    <property type="entry name" value="Glutaredoxin"/>
    <property type="match status" value="1"/>
</dbReference>
<proteinExistence type="inferred from homology"/>
<name>A0ABD3BZG7_9LAMI</name>
<sequence>MKQGSAVIGLRLTPRSRANKTSLELSLNQKKIFKVDGHICIAIVGLTMDRDDVQIHAYTDVGPSVSVTTSAGKQIDSRNNHGSSTLATNTNNCSDVLHKSARDVSRFAEVALADVDSEEIQVYVKYFDITFIPSTIFFFDAHHMKMDSGYSNSFEMYFLLNPMAQ</sequence>
<protein>
    <submittedName>
        <fullName evidence="2">Uncharacterized protein</fullName>
    </submittedName>
</protein>
<dbReference type="Pfam" id="PF02966">
    <property type="entry name" value="DIM1"/>
    <property type="match status" value="1"/>
</dbReference>
<reference evidence="3" key="1">
    <citation type="journal article" date="2024" name="IScience">
        <title>Strigolactones Initiate the Formation of Haustorium-like Structures in Castilleja.</title>
        <authorList>
            <person name="Buerger M."/>
            <person name="Peterson D."/>
            <person name="Chory J."/>
        </authorList>
    </citation>
    <scope>NUCLEOTIDE SEQUENCE [LARGE SCALE GENOMIC DNA]</scope>
</reference>